<dbReference type="AlphaFoldDB" id="A0A9P8ARS3"/>
<comment type="caution">
    <text evidence="1">The sequence shown here is derived from an EMBL/GenBank/DDBJ whole genome shotgun (WGS) entry which is preliminary data.</text>
</comment>
<keyword evidence="2" id="KW-1185">Reference proteome</keyword>
<accession>A0A9P8ARS3</accession>
<protein>
    <submittedName>
        <fullName evidence="1">Uncharacterized protein</fullName>
    </submittedName>
</protein>
<sequence length="159" mass="18170">MTRRSSSKQGYIYIFREGRPVLHRPREMYSVTLPSIERYATRPSRDQSYRRQSSVSGVTPSSLHVVSGVEVKIVIAYHTESRTTSFGDLYIKTVYPSSLESEGRTPRVAGHTASSSKYIVVYQFHSTNAIVRRDPQRQKARRCRASLFKASAVILRRVQ</sequence>
<gene>
    <name evidence="1" type="ORF">BT62DRAFT_1007136</name>
</gene>
<dbReference type="Proteomes" id="UP000812287">
    <property type="component" value="Unassembled WGS sequence"/>
</dbReference>
<dbReference type="RefSeq" id="XP_043038900.1">
    <property type="nucleotide sequence ID" value="XM_043177312.1"/>
</dbReference>
<evidence type="ECO:0000313" key="2">
    <source>
        <dbReference type="Proteomes" id="UP000812287"/>
    </source>
</evidence>
<reference evidence="1" key="1">
    <citation type="submission" date="2020-11" db="EMBL/GenBank/DDBJ databases">
        <title>Adaptations for nitrogen fixation in a non-lichenized fungal sporocarp promotes dispersal by wood-feeding termites.</title>
        <authorList>
            <consortium name="DOE Joint Genome Institute"/>
            <person name="Koch R.A."/>
            <person name="Yoon G."/>
            <person name="Arayal U."/>
            <person name="Lail K."/>
            <person name="Amirebrahimi M."/>
            <person name="Labutti K."/>
            <person name="Lipzen A."/>
            <person name="Riley R."/>
            <person name="Barry K."/>
            <person name="Henrissat B."/>
            <person name="Grigoriev I.V."/>
            <person name="Herr J.R."/>
            <person name="Aime M.C."/>
        </authorList>
    </citation>
    <scope>NUCLEOTIDE SEQUENCE</scope>
    <source>
        <strain evidence="1">MCA 3950</strain>
    </source>
</reference>
<dbReference type="EMBL" id="MU250537">
    <property type="protein sequence ID" value="KAG7445400.1"/>
    <property type="molecule type" value="Genomic_DNA"/>
</dbReference>
<proteinExistence type="predicted"/>
<organism evidence="1 2">
    <name type="scientific">Guyanagaster necrorhizus</name>
    <dbReference type="NCBI Taxonomy" id="856835"/>
    <lineage>
        <taxon>Eukaryota</taxon>
        <taxon>Fungi</taxon>
        <taxon>Dikarya</taxon>
        <taxon>Basidiomycota</taxon>
        <taxon>Agaricomycotina</taxon>
        <taxon>Agaricomycetes</taxon>
        <taxon>Agaricomycetidae</taxon>
        <taxon>Agaricales</taxon>
        <taxon>Marasmiineae</taxon>
        <taxon>Physalacriaceae</taxon>
        <taxon>Guyanagaster</taxon>
    </lineage>
</organism>
<evidence type="ECO:0000313" key="1">
    <source>
        <dbReference type="EMBL" id="KAG7445400.1"/>
    </source>
</evidence>
<dbReference type="GeneID" id="66099599"/>
<name>A0A9P8ARS3_9AGAR</name>